<name>A0A1Y6LKL5_ZYMTR</name>
<feature type="compositionally biased region" description="Basic and acidic residues" evidence="1">
    <location>
        <begin position="197"/>
        <end position="219"/>
    </location>
</feature>
<dbReference type="AlphaFoldDB" id="A0A1Y6LKL5"/>
<protein>
    <submittedName>
        <fullName evidence="2">Uncharacterized protein</fullName>
    </submittedName>
</protein>
<accession>A0A1Y6LKL5</accession>
<feature type="compositionally biased region" description="Low complexity" evidence="1">
    <location>
        <begin position="264"/>
        <end position="274"/>
    </location>
</feature>
<gene>
    <name evidence="2" type="ORF">ZT1A5_G6385</name>
</gene>
<proteinExistence type="predicted"/>
<organism evidence="2 3">
    <name type="scientific">Zymoseptoria tritici ST99CH_1A5</name>
    <dbReference type="NCBI Taxonomy" id="1276529"/>
    <lineage>
        <taxon>Eukaryota</taxon>
        <taxon>Fungi</taxon>
        <taxon>Dikarya</taxon>
        <taxon>Ascomycota</taxon>
        <taxon>Pezizomycotina</taxon>
        <taxon>Dothideomycetes</taxon>
        <taxon>Dothideomycetidae</taxon>
        <taxon>Mycosphaerellales</taxon>
        <taxon>Mycosphaerellaceae</taxon>
        <taxon>Zymoseptoria</taxon>
    </lineage>
</organism>
<feature type="compositionally biased region" description="Polar residues" evidence="1">
    <location>
        <begin position="223"/>
        <end position="232"/>
    </location>
</feature>
<feature type="compositionally biased region" description="Basic and acidic residues" evidence="1">
    <location>
        <begin position="130"/>
        <end position="139"/>
    </location>
</feature>
<sequence>MPPASEQTAESTTPPVGPIMTAAQLKNRPEMALPSEDERFLERVLSCEELSIADYKSLEAEVQKVDKENQEHKKTIRGLQRQLKEKNRENGRLQAQLAGMTSSARTVSTSSSGNPLEIVSSMQSSDPEVDQPRRMDDPFKPFASSFYELGNDTSRNKSSFKAPAIVNDEDDEEDDDEDDELDVHDYNAAFGNVLATERADQKIESSKRHPTRRCLDRSKHATIPSTRSTFTTSERHTNDVSTYSGQRIDYSRGPRPSHPTNGYLASARELSSSLESDKENGLDKVMPHRHSQSSNTRRKASPYQLSIHGTQALTARGVRSSQPVAQAVGLGGLTQHVGASYAVRGATSTSAVHQMPSPSSSMHIDRIASPVGRPPRSTPNLLKAQILVLNAGNNEQQEAAPRFIVDAVLGLLQHHAAHHKVRYDTATTGIYKCVNMAANNQSTYWTIENSKARTCRACFNKRQVCFKFLGENKWLALPTPEETWDDMFDVTVVDFFVASVERSNRSYGPVWSSSASKLSG</sequence>
<evidence type="ECO:0000313" key="3">
    <source>
        <dbReference type="Proteomes" id="UP000215453"/>
    </source>
</evidence>
<dbReference type="Proteomes" id="UP000215453">
    <property type="component" value="Chromosome 5"/>
</dbReference>
<dbReference type="EMBL" id="LT882680">
    <property type="protein sequence ID" value="SMY24943.1"/>
    <property type="molecule type" value="Genomic_DNA"/>
</dbReference>
<evidence type="ECO:0000256" key="1">
    <source>
        <dbReference type="SAM" id="MobiDB-lite"/>
    </source>
</evidence>
<reference evidence="2 3" key="1">
    <citation type="submission" date="2016-10" db="EMBL/GenBank/DDBJ databases">
        <authorList>
            <person name="Varghese N."/>
        </authorList>
    </citation>
    <scope>NUCLEOTIDE SEQUENCE [LARGE SCALE GENOMIC DNA]</scope>
</reference>
<evidence type="ECO:0000313" key="2">
    <source>
        <dbReference type="EMBL" id="SMY24943.1"/>
    </source>
</evidence>
<feature type="compositionally biased region" description="Acidic residues" evidence="1">
    <location>
        <begin position="167"/>
        <end position="179"/>
    </location>
</feature>
<feature type="compositionally biased region" description="Basic residues" evidence="1">
    <location>
        <begin position="287"/>
        <end position="300"/>
    </location>
</feature>
<feature type="compositionally biased region" description="Basic and acidic residues" evidence="1">
    <location>
        <begin position="275"/>
        <end position="286"/>
    </location>
</feature>
<feature type="region of interest" description="Disordered" evidence="1">
    <location>
        <begin position="66"/>
        <end position="179"/>
    </location>
</feature>
<feature type="compositionally biased region" description="Low complexity" evidence="1">
    <location>
        <begin position="101"/>
        <end position="112"/>
    </location>
</feature>
<feature type="region of interest" description="Disordered" evidence="1">
    <location>
        <begin position="197"/>
        <end position="302"/>
    </location>
</feature>
<feature type="compositionally biased region" description="Basic and acidic residues" evidence="1">
    <location>
        <begin position="82"/>
        <end position="91"/>
    </location>
</feature>